<dbReference type="Pfam" id="PF00083">
    <property type="entry name" value="Sugar_tr"/>
    <property type="match status" value="1"/>
</dbReference>
<dbReference type="InterPro" id="IPR020846">
    <property type="entry name" value="MFS_dom"/>
</dbReference>
<accession>A0A803LMA8</accession>
<protein>
    <recommendedName>
        <fullName evidence="7">Major facilitator superfamily (MFS) profile domain-containing protein</fullName>
    </recommendedName>
</protein>
<feature type="transmembrane region" description="Helical" evidence="6">
    <location>
        <begin position="27"/>
        <end position="56"/>
    </location>
</feature>
<dbReference type="PANTHER" id="PTHR48020">
    <property type="entry name" value="PROTON MYO-INOSITOL COTRANSPORTER"/>
    <property type="match status" value="1"/>
</dbReference>
<dbReference type="GO" id="GO:0016020">
    <property type="term" value="C:membrane"/>
    <property type="evidence" value="ECO:0007669"/>
    <property type="project" value="UniProtKB-SubCell"/>
</dbReference>
<evidence type="ECO:0000256" key="2">
    <source>
        <dbReference type="ARBA" id="ARBA00022448"/>
    </source>
</evidence>
<organism evidence="8 9">
    <name type="scientific">Chenopodium quinoa</name>
    <name type="common">Quinoa</name>
    <dbReference type="NCBI Taxonomy" id="63459"/>
    <lineage>
        <taxon>Eukaryota</taxon>
        <taxon>Viridiplantae</taxon>
        <taxon>Streptophyta</taxon>
        <taxon>Embryophyta</taxon>
        <taxon>Tracheophyta</taxon>
        <taxon>Spermatophyta</taxon>
        <taxon>Magnoliopsida</taxon>
        <taxon>eudicotyledons</taxon>
        <taxon>Gunneridae</taxon>
        <taxon>Pentapetalae</taxon>
        <taxon>Caryophyllales</taxon>
        <taxon>Chenopodiaceae</taxon>
        <taxon>Chenopodioideae</taxon>
        <taxon>Atripliceae</taxon>
        <taxon>Chenopodium</taxon>
    </lineage>
</organism>
<name>A0A803LMA8_CHEQI</name>
<evidence type="ECO:0000313" key="9">
    <source>
        <dbReference type="Proteomes" id="UP000596660"/>
    </source>
</evidence>
<sequence>MLDSIPGSSGYLQSFPERRFTYFSNKYVLGLTVVAGIGGLLFGYDTGVISGALLYIKDDFEEVKNSSFLQKATLLADAIFMAGSFVMAAAPNPYVLIFGRLLVGLGVGVASVTAPVYISEAAPT</sequence>
<dbReference type="InterPro" id="IPR005828">
    <property type="entry name" value="MFS_sugar_transport-like"/>
</dbReference>
<keyword evidence="4 6" id="KW-1133">Transmembrane helix</keyword>
<keyword evidence="3 6" id="KW-0812">Transmembrane</keyword>
<evidence type="ECO:0000256" key="1">
    <source>
        <dbReference type="ARBA" id="ARBA00004141"/>
    </source>
</evidence>
<feature type="transmembrane region" description="Helical" evidence="6">
    <location>
        <begin position="68"/>
        <end position="88"/>
    </location>
</feature>
<keyword evidence="2" id="KW-0813">Transport</keyword>
<evidence type="ECO:0000256" key="3">
    <source>
        <dbReference type="ARBA" id="ARBA00022692"/>
    </source>
</evidence>
<keyword evidence="5 6" id="KW-0472">Membrane</keyword>
<dbReference type="PROSITE" id="PS50850">
    <property type="entry name" value="MFS"/>
    <property type="match status" value="1"/>
</dbReference>
<dbReference type="GO" id="GO:0022857">
    <property type="term" value="F:transmembrane transporter activity"/>
    <property type="evidence" value="ECO:0007669"/>
    <property type="project" value="InterPro"/>
</dbReference>
<dbReference type="Gene3D" id="1.20.1250.20">
    <property type="entry name" value="MFS general substrate transporter like domains"/>
    <property type="match status" value="2"/>
</dbReference>
<feature type="transmembrane region" description="Helical" evidence="6">
    <location>
        <begin position="94"/>
        <end position="118"/>
    </location>
</feature>
<dbReference type="InterPro" id="IPR036259">
    <property type="entry name" value="MFS_trans_sf"/>
</dbReference>
<evidence type="ECO:0000256" key="4">
    <source>
        <dbReference type="ARBA" id="ARBA00022989"/>
    </source>
</evidence>
<dbReference type="InterPro" id="IPR050814">
    <property type="entry name" value="Myo-inositol_Transporter"/>
</dbReference>
<evidence type="ECO:0000313" key="8">
    <source>
        <dbReference type="EnsemblPlants" id="AUR62015419-RA:cds"/>
    </source>
</evidence>
<dbReference type="PANTHER" id="PTHR48020:SF12">
    <property type="entry name" value="PROTON MYO-INOSITOL COTRANSPORTER"/>
    <property type="match status" value="1"/>
</dbReference>
<evidence type="ECO:0000256" key="6">
    <source>
        <dbReference type="SAM" id="Phobius"/>
    </source>
</evidence>
<reference evidence="8" key="1">
    <citation type="journal article" date="2017" name="Nature">
        <title>The genome of Chenopodium quinoa.</title>
        <authorList>
            <person name="Jarvis D.E."/>
            <person name="Ho Y.S."/>
            <person name="Lightfoot D.J."/>
            <person name="Schmoeckel S.M."/>
            <person name="Li B."/>
            <person name="Borm T.J.A."/>
            <person name="Ohyanagi H."/>
            <person name="Mineta K."/>
            <person name="Michell C.T."/>
            <person name="Saber N."/>
            <person name="Kharbatia N.M."/>
            <person name="Rupper R.R."/>
            <person name="Sharp A.R."/>
            <person name="Dally N."/>
            <person name="Boughton B.A."/>
            <person name="Woo Y.H."/>
            <person name="Gao G."/>
            <person name="Schijlen E.G.W.M."/>
            <person name="Guo X."/>
            <person name="Momin A.A."/>
            <person name="Negrao S."/>
            <person name="Al-Babili S."/>
            <person name="Gehring C."/>
            <person name="Roessner U."/>
            <person name="Jung C."/>
            <person name="Murphy K."/>
            <person name="Arold S.T."/>
            <person name="Gojobori T."/>
            <person name="van der Linden C.G."/>
            <person name="van Loo E.N."/>
            <person name="Jellen E.N."/>
            <person name="Maughan P.J."/>
            <person name="Tester M."/>
        </authorList>
    </citation>
    <scope>NUCLEOTIDE SEQUENCE [LARGE SCALE GENOMIC DNA]</scope>
    <source>
        <strain evidence="8">cv. PI 614886</strain>
    </source>
</reference>
<comment type="subcellular location">
    <subcellularLocation>
        <location evidence="1">Membrane</location>
        <topology evidence="1">Multi-pass membrane protein</topology>
    </subcellularLocation>
</comment>
<feature type="domain" description="Major facilitator superfamily (MFS) profile" evidence="7">
    <location>
        <begin position="1"/>
        <end position="124"/>
    </location>
</feature>
<dbReference type="SUPFAM" id="SSF103473">
    <property type="entry name" value="MFS general substrate transporter"/>
    <property type="match status" value="1"/>
</dbReference>
<dbReference type="EnsemblPlants" id="AUR62015419-RA">
    <property type="protein sequence ID" value="AUR62015419-RA:cds"/>
    <property type="gene ID" value="AUR62015419"/>
</dbReference>
<evidence type="ECO:0000259" key="7">
    <source>
        <dbReference type="PROSITE" id="PS50850"/>
    </source>
</evidence>
<reference evidence="8" key="2">
    <citation type="submission" date="2021-03" db="UniProtKB">
        <authorList>
            <consortium name="EnsemblPlants"/>
        </authorList>
    </citation>
    <scope>IDENTIFICATION</scope>
</reference>
<keyword evidence="9" id="KW-1185">Reference proteome</keyword>
<evidence type="ECO:0000256" key="5">
    <source>
        <dbReference type="ARBA" id="ARBA00023136"/>
    </source>
</evidence>
<proteinExistence type="predicted"/>
<dbReference type="AlphaFoldDB" id="A0A803LMA8"/>
<dbReference type="Gramene" id="AUR62015419-RA">
    <property type="protein sequence ID" value="AUR62015419-RA:cds"/>
    <property type="gene ID" value="AUR62015419"/>
</dbReference>
<dbReference type="OMA" id="IVSETHR"/>
<dbReference type="Proteomes" id="UP000596660">
    <property type="component" value="Unplaced"/>
</dbReference>